<dbReference type="Proteomes" id="UP000190637">
    <property type="component" value="Unassembled WGS sequence"/>
</dbReference>
<evidence type="ECO:0000256" key="1">
    <source>
        <dbReference type="SAM" id="MobiDB-lite"/>
    </source>
</evidence>
<accession>A0A1T4KXL4</accession>
<protein>
    <submittedName>
        <fullName evidence="3">Uncharacterized protein</fullName>
    </submittedName>
</protein>
<name>A0A1T4KXL4_9ACTN</name>
<evidence type="ECO:0000256" key="2">
    <source>
        <dbReference type="SAM" id="Phobius"/>
    </source>
</evidence>
<reference evidence="3 4" key="1">
    <citation type="submission" date="2017-02" db="EMBL/GenBank/DDBJ databases">
        <authorList>
            <person name="Peterson S.W."/>
        </authorList>
    </citation>
    <scope>NUCLEOTIDE SEQUENCE [LARGE SCALE GENOMIC DNA]</scope>
    <source>
        <strain evidence="3 4">DSM 45154</strain>
    </source>
</reference>
<feature type="transmembrane region" description="Helical" evidence="2">
    <location>
        <begin position="6"/>
        <end position="24"/>
    </location>
</feature>
<dbReference type="RefSeq" id="WP_078759970.1">
    <property type="nucleotide sequence ID" value="NZ_FUWS01000001.1"/>
</dbReference>
<dbReference type="AlphaFoldDB" id="A0A1T4KXL4"/>
<keyword evidence="2" id="KW-0812">Transmembrane</keyword>
<feature type="compositionally biased region" description="Basic and acidic residues" evidence="1">
    <location>
        <begin position="41"/>
        <end position="52"/>
    </location>
</feature>
<dbReference type="STRING" id="1122192.SAMN02745673_00594"/>
<feature type="region of interest" description="Disordered" evidence="1">
    <location>
        <begin position="37"/>
        <end position="64"/>
    </location>
</feature>
<sequence>MPSWGWAGAVLIVAFAVFGCWLLVQRTKRPRKFFRGGFADPLRDELPPEERTTLAPQTVKEPTRRSFLETTIDEEAAALVEGDGERHHTPPLTTNLDREAAALIDEQVGDSSEGTGARPRESVPPGDADPTRPLSSKPRGPVGDPQARESAPAPAEEPASGIPLPRPRRRIRWRRGRV</sequence>
<organism evidence="3 4">
    <name type="scientific">Marinactinospora thermotolerans DSM 45154</name>
    <dbReference type="NCBI Taxonomy" id="1122192"/>
    <lineage>
        <taxon>Bacteria</taxon>
        <taxon>Bacillati</taxon>
        <taxon>Actinomycetota</taxon>
        <taxon>Actinomycetes</taxon>
        <taxon>Streptosporangiales</taxon>
        <taxon>Nocardiopsidaceae</taxon>
        <taxon>Marinactinospora</taxon>
    </lineage>
</organism>
<keyword evidence="2" id="KW-1133">Transmembrane helix</keyword>
<gene>
    <name evidence="3" type="ORF">SAMN02745673_00594</name>
</gene>
<dbReference type="EMBL" id="FUWS01000001">
    <property type="protein sequence ID" value="SJZ47184.1"/>
    <property type="molecule type" value="Genomic_DNA"/>
</dbReference>
<keyword evidence="2" id="KW-0472">Membrane</keyword>
<feature type="region of interest" description="Disordered" evidence="1">
    <location>
        <begin position="78"/>
        <end position="178"/>
    </location>
</feature>
<evidence type="ECO:0000313" key="3">
    <source>
        <dbReference type="EMBL" id="SJZ47184.1"/>
    </source>
</evidence>
<evidence type="ECO:0000313" key="4">
    <source>
        <dbReference type="Proteomes" id="UP000190637"/>
    </source>
</evidence>
<proteinExistence type="predicted"/>
<dbReference type="OrthoDB" id="3436968at2"/>
<feature type="compositionally biased region" description="Basic residues" evidence="1">
    <location>
        <begin position="166"/>
        <end position="178"/>
    </location>
</feature>
<keyword evidence="4" id="KW-1185">Reference proteome</keyword>
<feature type="compositionally biased region" description="Low complexity" evidence="1">
    <location>
        <begin position="149"/>
        <end position="160"/>
    </location>
</feature>